<feature type="transmembrane region" description="Helical" evidence="9">
    <location>
        <begin position="72"/>
        <end position="91"/>
    </location>
</feature>
<dbReference type="GO" id="GO:0015297">
    <property type="term" value="F:antiporter activity"/>
    <property type="evidence" value="ECO:0007669"/>
    <property type="project" value="UniProtKB-KW"/>
</dbReference>
<keyword evidence="7 9" id="KW-0472">Membrane</keyword>
<reference evidence="12" key="1">
    <citation type="submission" date="2018-04" db="EMBL/GenBank/DDBJ databases">
        <authorList>
            <person name="Cornet L."/>
        </authorList>
    </citation>
    <scope>NUCLEOTIDE SEQUENCE [LARGE SCALE GENOMIC DNA]</scope>
</reference>
<evidence type="ECO:0000256" key="1">
    <source>
        <dbReference type="ARBA" id="ARBA00004651"/>
    </source>
</evidence>
<proteinExistence type="inferred from homology"/>
<evidence type="ECO:0000256" key="4">
    <source>
        <dbReference type="ARBA" id="ARBA00022475"/>
    </source>
</evidence>
<dbReference type="EMBL" id="QBMP01000367">
    <property type="protein sequence ID" value="PZO44927.1"/>
    <property type="molecule type" value="Genomic_DNA"/>
</dbReference>
<keyword evidence="2" id="KW-0813">Transport</keyword>
<feature type="transmembrane region" description="Helical" evidence="9">
    <location>
        <begin position="197"/>
        <end position="218"/>
    </location>
</feature>
<accession>A0A2W4WP10</accession>
<evidence type="ECO:0000256" key="6">
    <source>
        <dbReference type="ARBA" id="ARBA00022989"/>
    </source>
</evidence>
<dbReference type="InterPro" id="IPR018461">
    <property type="entry name" value="Na/H_Antiport_NhaC-like_C"/>
</dbReference>
<dbReference type="AlphaFoldDB" id="A0A2W4WP10"/>
<keyword evidence="3" id="KW-0050">Antiport</keyword>
<evidence type="ECO:0000256" key="7">
    <source>
        <dbReference type="ARBA" id="ARBA00023136"/>
    </source>
</evidence>
<dbReference type="InterPro" id="IPR052180">
    <property type="entry name" value="NhaC_Na-H+_Antiporter"/>
</dbReference>
<organism evidence="11 12">
    <name type="scientific">Phormidesmis priestleyi</name>
    <dbReference type="NCBI Taxonomy" id="268141"/>
    <lineage>
        <taxon>Bacteria</taxon>
        <taxon>Bacillati</taxon>
        <taxon>Cyanobacteriota</taxon>
        <taxon>Cyanophyceae</taxon>
        <taxon>Leptolyngbyales</taxon>
        <taxon>Leptolyngbyaceae</taxon>
        <taxon>Phormidesmis</taxon>
    </lineage>
</organism>
<reference evidence="11 12" key="2">
    <citation type="submission" date="2018-06" db="EMBL/GenBank/DDBJ databases">
        <title>Metagenomic assembly of (sub)arctic Cyanobacteria and their associated microbiome from non-axenic cultures.</title>
        <authorList>
            <person name="Baurain D."/>
        </authorList>
    </citation>
    <scope>NUCLEOTIDE SEQUENCE [LARGE SCALE GENOMIC DNA]</scope>
    <source>
        <strain evidence="11">ULC027bin1</strain>
    </source>
</reference>
<name>A0A2W4WP10_9CYAN</name>
<feature type="transmembrane region" description="Helical" evidence="9">
    <location>
        <begin position="299"/>
        <end position="325"/>
    </location>
</feature>
<gene>
    <name evidence="11" type="ORF">DCF15_21760</name>
</gene>
<feature type="transmembrane region" description="Helical" evidence="9">
    <location>
        <begin position="256"/>
        <end position="278"/>
    </location>
</feature>
<sequence length="450" mass="47674">MSFKNHSSNNNLDLISVLLISFGLLISSALTGTFIAYPLLAALMLLSLALIRRGFSARSLFHMAVTGARQSLPVVKILLLIGAITAVWMAAGTVPALVYYGTGLISARFFILWAFLLTSGVSVLLGTSFGAAGTIGIALMVMARSGGVDVNPVAGAIIAGAFVGDRCSPMSSSAHLVASITHTSIYSNLRNMVISSLWPMAIALLFYTGLSLLHPLAIADHVLTAELAQVFNLSPVVLLPALAILLLALLRVDVKLAMLVSIGLGVALAHGLQHYTWLSIIRFTLVGYHLDQVTPLQSILLGGGLLPMAKATLIVLLSTAFAGIFAGSRILSFVDTWLSRDRTQPQTACVTVLIAIVSNLFGCTQTIAILLTGQLMQPHYASNEQLALALEDTAVVIAPLVPWNIAGLIPATVLAVSPGFIPYTAYLLLLPLFFACRSYLQPDQSLARET</sequence>
<feature type="transmembrane region" description="Helical" evidence="9">
    <location>
        <begin position="345"/>
        <end position="372"/>
    </location>
</feature>
<evidence type="ECO:0000313" key="11">
    <source>
        <dbReference type="EMBL" id="PZO44927.1"/>
    </source>
</evidence>
<comment type="similarity">
    <text evidence="8">Belongs to the NhaC Na(+)/H(+) (TC 2.A.35) antiporter family.</text>
</comment>
<keyword evidence="6 9" id="KW-1133">Transmembrane helix</keyword>
<dbReference type="GO" id="GO:0005886">
    <property type="term" value="C:plasma membrane"/>
    <property type="evidence" value="ECO:0007669"/>
    <property type="project" value="UniProtKB-SubCell"/>
</dbReference>
<evidence type="ECO:0000256" key="2">
    <source>
        <dbReference type="ARBA" id="ARBA00022448"/>
    </source>
</evidence>
<keyword evidence="4" id="KW-1003">Cell membrane</keyword>
<evidence type="ECO:0000256" key="9">
    <source>
        <dbReference type="SAM" id="Phobius"/>
    </source>
</evidence>
<dbReference type="Pfam" id="PF03553">
    <property type="entry name" value="Na_H_antiporter"/>
    <property type="match status" value="1"/>
</dbReference>
<evidence type="ECO:0000259" key="10">
    <source>
        <dbReference type="Pfam" id="PF03553"/>
    </source>
</evidence>
<protein>
    <submittedName>
        <fullName evidence="11">Sodium:proton antiporter</fullName>
    </submittedName>
</protein>
<dbReference type="Proteomes" id="UP000249794">
    <property type="component" value="Unassembled WGS sequence"/>
</dbReference>
<feature type="transmembrane region" description="Helical" evidence="9">
    <location>
        <begin position="35"/>
        <end position="51"/>
    </location>
</feature>
<keyword evidence="5 9" id="KW-0812">Transmembrane</keyword>
<evidence type="ECO:0000313" key="12">
    <source>
        <dbReference type="Proteomes" id="UP000249794"/>
    </source>
</evidence>
<feature type="transmembrane region" description="Helical" evidence="9">
    <location>
        <begin position="230"/>
        <end position="250"/>
    </location>
</feature>
<comment type="subcellular location">
    <subcellularLocation>
        <location evidence="1">Cell membrane</location>
        <topology evidence="1">Multi-pass membrane protein</topology>
    </subcellularLocation>
</comment>
<evidence type="ECO:0000256" key="3">
    <source>
        <dbReference type="ARBA" id="ARBA00022449"/>
    </source>
</evidence>
<feature type="transmembrane region" description="Helical" evidence="9">
    <location>
        <begin position="12"/>
        <end position="29"/>
    </location>
</feature>
<dbReference type="PANTHER" id="PTHR33451:SF3">
    <property type="entry name" value="MALATE-2H(+)_NA(+)-LACTATE ANTIPORTER"/>
    <property type="match status" value="1"/>
</dbReference>
<dbReference type="PANTHER" id="PTHR33451">
    <property type="entry name" value="MALATE-2H(+)/NA(+)-LACTATE ANTIPORTER"/>
    <property type="match status" value="1"/>
</dbReference>
<evidence type="ECO:0000256" key="5">
    <source>
        <dbReference type="ARBA" id="ARBA00022692"/>
    </source>
</evidence>
<comment type="caution">
    <text evidence="11">The sequence shown here is derived from an EMBL/GenBank/DDBJ whole genome shotgun (WGS) entry which is preliminary data.</text>
</comment>
<feature type="domain" description="Na+/H+ antiporter NhaC-like C-terminal" evidence="10">
    <location>
        <begin position="160"/>
        <end position="432"/>
    </location>
</feature>
<evidence type="ECO:0000256" key="8">
    <source>
        <dbReference type="ARBA" id="ARBA00038435"/>
    </source>
</evidence>